<dbReference type="Pfam" id="PF02254">
    <property type="entry name" value="TrkA_N"/>
    <property type="match status" value="2"/>
</dbReference>
<evidence type="ECO:0000256" key="6">
    <source>
        <dbReference type="ARBA" id="ARBA00023065"/>
    </source>
</evidence>
<dbReference type="PROSITE" id="PS51202">
    <property type="entry name" value="RCK_C"/>
    <property type="match status" value="1"/>
</dbReference>
<dbReference type="InterPro" id="IPR003148">
    <property type="entry name" value="RCK_N"/>
</dbReference>
<dbReference type="PANTHER" id="PTHR43833">
    <property type="entry name" value="POTASSIUM CHANNEL PROTEIN 2-RELATED-RELATED"/>
    <property type="match status" value="1"/>
</dbReference>
<dbReference type="InterPro" id="IPR036291">
    <property type="entry name" value="NAD(P)-bd_dom_sf"/>
</dbReference>
<dbReference type="STRING" id="1193502.SHALO_0839"/>
<dbReference type="InterPro" id="IPR050721">
    <property type="entry name" value="Trk_Ktr_HKT_K-transport"/>
</dbReference>
<dbReference type="PATRIC" id="fig|1193502.14.peg.848"/>
<evidence type="ECO:0000256" key="5">
    <source>
        <dbReference type="ARBA" id="ARBA00023027"/>
    </source>
</evidence>
<evidence type="ECO:0000256" key="3">
    <source>
        <dbReference type="ARBA" id="ARBA00022538"/>
    </source>
</evidence>
<keyword evidence="5" id="KW-0520">NAD</keyword>
<sequence>MQVIIAGAGKVGYNIAKHLMHNNSVTIIDQNEYAIQNIHENLDVLGICGNIENPHTYLGINPHIDLFIAVTDSDEVNLLSSLIIDNIATVKRKIIRLKNNFFASDQVKTKLNINDTIVPSFEAAQPFKYLVDFSHAHNAKALAFTKALLVSIRLKDDFTPRMISTFIGELNGELAVAGMERKKQFFVPKPVETMLPNDLVYLFAFPSAILLLRSLACENNEPSTPIKNCVIFGADSLGIEIAKVLLKKGIDVQIMDKNIELCRKANIELKNKATVLKTTYDADHIVNKTRFDTDMFIAATKNDEYNITKCIEAKQKGIKKIIGINNDIAYSSLMRNLNIEVVRGEKINAYYSILERIHSNNILTQKKFCGGEGSVIMRKIDATSSLIGEKLHLPDKVDDKGHFIILRGNDIYEYRLIPTFECDDVIVAFTKESDFEVVAKWLQQNV</sequence>
<evidence type="ECO:0000256" key="2">
    <source>
        <dbReference type="ARBA" id="ARBA00022448"/>
    </source>
</evidence>
<evidence type="ECO:0000313" key="8">
    <source>
        <dbReference type="EMBL" id="AOO64621.1"/>
    </source>
</evidence>
<dbReference type="EMBL" id="CP017111">
    <property type="protein sequence ID" value="AOO64621.1"/>
    <property type="molecule type" value="Genomic_DNA"/>
</dbReference>
<evidence type="ECO:0000256" key="1">
    <source>
        <dbReference type="ARBA" id="ARBA00017378"/>
    </source>
</evidence>
<organism evidence="8 9">
    <name type="scientific">Sulfurospirillum halorespirans DSM 13726</name>
    <dbReference type="NCBI Taxonomy" id="1193502"/>
    <lineage>
        <taxon>Bacteria</taxon>
        <taxon>Pseudomonadati</taxon>
        <taxon>Campylobacterota</taxon>
        <taxon>Epsilonproteobacteria</taxon>
        <taxon>Campylobacterales</taxon>
        <taxon>Sulfurospirillaceae</taxon>
        <taxon>Sulfurospirillum</taxon>
    </lineage>
</organism>
<dbReference type="GO" id="GO:0005886">
    <property type="term" value="C:plasma membrane"/>
    <property type="evidence" value="ECO:0007669"/>
    <property type="project" value="InterPro"/>
</dbReference>
<evidence type="ECO:0000256" key="4">
    <source>
        <dbReference type="ARBA" id="ARBA00022958"/>
    </source>
</evidence>
<keyword evidence="2" id="KW-0813">Transport</keyword>
<protein>
    <recommendedName>
        <fullName evidence="1">Trk system potassium uptake protein TrkA</fullName>
    </recommendedName>
</protein>
<evidence type="ECO:0000259" key="7">
    <source>
        <dbReference type="PROSITE" id="PS51202"/>
    </source>
</evidence>
<keyword evidence="3" id="KW-0633">Potassium transport</keyword>
<proteinExistence type="predicted"/>
<keyword evidence="6" id="KW-0406">Ion transport</keyword>
<dbReference type="AlphaFoldDB" id="A0A1D7THZ6"/>
<dbReference type="Gene3D" id="3.40.50.720">
    <property type="entry name" value="NAD(P)-binding Rossmann-like Domain"/>
    <property type="match status" value="2"/>
</dbReference>
<feature type="domain" description="RCK C-terminal" evidence="7">
    <location>
        <begin position="137"/>
        <end position="218"/>
    </location>
</feature>
<dbReference type="InterPro" id="IPR006036">
    <property type="entry name" value="K_uptake_TrkA"/>
</dbReference>
<reference evidence="9" key="1">
    <citation type="submission" date="2016-08" db="EMBL/GenBank/DDBJ databases">
        <title>Complete genome sequence of the organohalide-respiring Epsilonproteobacterium Sulfurospirillum halorespirans.</title>
        <authorList>
            <person name="Goris T."/>
            <person name="Zimmermann J."/>
            <person name="Schenz B."/>
            <person name="Lemos M."/>
            <person name="Hackermueller J."/>
            <person name="Diekert G."/>
        </authorList>
    </citation>
    <scope>NUCLEOTIDE SEQUENCE [LARGE SCALE GENOMIC DNA]</scope>
    <source>
        <strain>DSM 13726</strain>
        <strain evidence="9">PCE-M2</strain>
    </source>
</reference>
<dbReference type="RefSeq" id="WP_069477495.1">
    <property type="nucleotide sequence ID" value="NZ_CP017111.1"/>
</dbReference>
<dbReference type="SUPFAM" id="SSF51735">
    <property type="entry name" value="NAD(P)-binding Rossmann-fold domains"/>
    <property type="match status" value="2"/>
</dbReference>
<evidence type="ECO:0000313" key="9">
    <source>
        <dbReference type="Proteomes" id="UP000094609"/>
    </source>
</evidence>
<accession>A0A1D7THZ6</accession>
<name>A0A1D7THZ6_9BACT</name>
<dbReference type="PRINTS" id="PR00335">
    <property type="entry name" value="KUPTAKETRKA"/>
</dbReference>
<dbReference type="Proteomes" id="UP000094609">
    <property type="component" value="Chromosome"/>
</dbReference>
<dbReference type="PANTHER" id="PTHR43833:SF5">
    <property type="entry name" value="TRK SYSTEM POTASSIUM UPTAKE PROTEIN TRKA"/>
    <property type="match status" value="1"/>
</dbReference>
<keyword evidence="4" id="KW-0630">Potassium</keyword>
<gene>
    <name evidence="8" type="ORF">SHALO_0839</name>
</gene>
<dbReference type="InterPro" id="IPR006037">
    <property type="entry name" value="RCK_C"/>
</dbReference>
<keyword evidence="9" id="KW-1185">Reference proteome</keyword>
<dbReference type="KEGG" id="shal:SHALO_0839"/>
<dbReference type="GO" id="GO:0015079">
    <property type="term" value="F:potassium ion transmembrane transporter activity"/>
    <property type="evidence" value="ECO:0007669"/>
    <property type="project" value="InterPro"/>
</dbReference>